<name>A0A0M3KHC3_ANISI</name>
<evidence type="ECO:0000313" key="4">
    <source>
        <dbReference type="WBParaSite" id="ASIM_0002038801-mRNA-1"/>
    </source>
</evidence>
<evidence type="ECO:0000256" key="1">
    <source>
        <dbReference type="SAM" id="MobiDB-lite"/>
    </source>
</evidence>
<gene>
    <name evidence="2" type="ORF">ASIM_LOCUS19771</name>
</gene>
<dbReference type="WBParaSite" id="ASIM_0002038801-mRNA-1">
    <property type="protein sequence ID" value="ASIM_0002038801-mRNA-1"/>
    <property type="gene ID" value="ASIM_0002038801"/>
</dbReference>
<proteinExistence type="predicted"/>
<feature type="compositionally biased region" description="Pro residues" evidence="1">
    <location>
        <begin position="52"/>
        <end position="65"/>
    </location>
</feature>
<feature type="region of interest" description="Disordered" evidence="1">
    <location>
        <begin position="39"/>
        <end position="72"/>
    </location>
</feature>
<accession>A0A0M3KHC3</accession>
<keyword evidence="3" id="KW-1185">Reference proteome</keyword>
<dbReference type="Proteomes" id="UP000267096">
    <property type="component" value="Unassembled WGS sequence"/>
</dbReference>
<reference evidence="4" key="1">
    <citation type="submission" date="2017-02" db="UniProtKB">
        <authorList>
            <consortium name="WormBaseParasite"/>
        </authorList>
    </citation>
    <scope>IDENTIFICATION</scope>
</reference>
<evidence type="ECO:0000313" key="2">
    <source>
        <dbReference type="EMBL" id="VDK72026.1"/>
    </source>
</evidence>
<dbReference type="AlphaFoldDB" id="A0A0M3KHC3"/>
<evidence type="ECO:0000313" key="3">
    <source>
        <dbReference type="Proteomes" id="UP000267096"/>
    </source>
</evidence>
<reference evidence="2 3" key="2">
    <citation type="submission" date="2018-11" db="EMBL/GenBank/DDBJ databases">
        <authorList>
            <consortium name="Pathogen Informatics"/>
        </authorList>
    </citation>
    <scope>NUCLEOTIDE SEQUENCE [LARGE SCALE GENOMIC DNA]</scope>
</reference>
<dbReference type="EMBL" id="UYRR01037934">
    <property type="protein sequence ID" value="VDK72026.1"/>
    <property type="molecule type" value="Genomic_DNA"/>
</dbReference>
<protein>
    <submittedName>
        <fullName evidence="2 4">Uncharacterized protein</fullName>
    </submittedName>
</protein>
<sequence length="106" mass="11976">MSVSKKFLEQFLYGINYPHFGSTISEEDVQHLTEIEEKLAKVEEASRSASPTPDPPPPAPAPPPFQKRHSLLRHEKGAHTVAFFKEKISFKNQPQQAKQQMTSCKS</sequence>
<organism evidence="4">
    <name type="scientific">Anisakis simplex</name>
    <name type="common">Herring worm</name>
    <dbReference type="NCBI Taxonomy" id="6269"/>
    <lineage>
        <taxon>Eukaryota</taxon>
        <taxon>Metazoa</taxon>
        <taxon>Ecdysozoa</taxon>
        <taxon>Nematoda</taxon>
        <taxon>Chromadorea</taxon>
        <taxon>Rhabditida</taxon>
        <taxon>Spirurina</taxon>
        <taxon>Ascaridomorpha</taxon>
        <taxon>Ascaridoidea</taxon>
        <taxon>Anisakidae</taxon>
        <taxon>Anisakis</taxon>
        <taxon>Anisakis simplex complex</taxon>
    </lineage>
</organism>